<reference evidence="3" key="1">
    <citation type="submission" date="2023-07" db="EMBL/GenBank/DDBJ databases">
        <authorList>
            <person name="Aktuganov G."/>
            <person name="Boyko T."/>
            <person name="Delegan Y."/>
            <person name="Galimzianova N."/>
            <person name="Gilvanova E."/>
            <person name="Korobov V."/>
            <person name="Kuzmina L."/>
            <person name="Melentiev A."/>
            <person name="Milman P."/>
            <person name="Ryabova A."/>
            <person name="Stupak E."/>
            <person name="Yasakov T."/>
            <person name="Zharikova N."/>
            <person name="Zhurenko E."/>
        </authorList>
    </citation>
    <scope>NUCLEOTIDE SEQUENCE</scope>
    <source>
        <strain evidence="3">IB-739</strain>
    </source>
</reference>
<dbReference type="Gene3D" id="3.30.370.10">
    <property type="entry name" value="Barstar-like"/>
    <property type="match status" value="1"/>
</dbReference>
<dbReference type="InterPro" id="IPR035905">
    <property type="entry name" value="Barstar-like_sf"/>
</dbReference>
<protein>
    <submittedName>
        <fullName evidence="3">Barstar family protein</fullName>
    </submittedName>
</protein>
<accession>A0ABT8VA85</accession>
<organism evidence="3 4">
    <name type="scientific">Paenibacillus ehimensis</name>
    <dbReference type="NCBI Taxonomy" id="79264"/>
    <lineage>
        <taxon>Bacteria</taxon>
        <taxon>Bacillati</taxon>
        <taxon>Bacillota</taxon>
        <taxon>Bacilli</taxon>
        <taxon>Bacillales</taxon>
        <taxon>Paenibacillaceae</taxon>
        <taxon>Paenibacillus</taxon>
    </lineage>
</organism>
<keyword evidence="4" id="KW-1185">Reference proteome</keyword>
<comment type="caution">
    <text evidence="3">The sequence shown here is derived from an EMBL/GenBank/DDBJ whole genome shotgun (WGS) entry which is preliminary data.</text>
</comment>
<evidence type="ECO:0000259" key="2">
    <source>
        <dbReference type="Pfam" id="PF01337"/>
    </source>
</evidence>
<dbReference type="Proteomes" id="UP001168883">
    <property type="component" value="Unassembled WGS sequence"/>
</dbReference>
<proteinExistence type="inferred from homology"/>
<feature type="domain" description="Barstar (barnase inhibitor)" evidence="2">
    <location>
        <begin position="164"/>
        <end position="219"/>
    </location>
</feature>
<evidence type="ECO:0000256" key="1">
    <source>
        <dbReference type="ARBA" id="ARBA00006845"/>
    </source>
</evidence>
<dbReference type="EMBL" id="JAUMKJ010000013">
    <property type="protein sequence ID" value="MDO3677890.1"/>
    <property type="molecule type" value="Genomic_DNA"/>
</dbReference>
<dbReference type="RefSeq" id="WP_302878566.1">
    <property type="nucleotide sequence ID" value="NZ_JAUMKJ010000013.1"/>
</dbReference>
<evidence type="ECO:0000313" key="3">
    <source>
        <dbReference type="EMBL" id="MDO3677890.1"/>
    </source>
</evidence>
<evidence type="ECO:0000313" key="4">
    <source>
        <dbReference type="Proteomes" id="UP001168883"/>
    </source>
</evidence>
<gene>
    <name evidence="3" type="ORF">Q3C12_12830</name>
</gene>
<name>A0ABT8VA85_9BACL</name>
<dbReference type="Pfam" id="PF01337">
    <property type="entry name" value="Barstar"/>
    <property type="match status" value="1"/>
</dbReference>
<dbReference type="InterPro" id="IPR000468">
    <property type="entry name" value="Barstar"/>
</dbReference>
<sequence length="261" mass="30615">MYKYSLVDVESDLIIGNCTNIVGLSGSRQYRARNFYELIVVGLRLNEIYIKHCLATKAKMARICINMLSQDEKVIGSFFFLLHKPYYFHKNPIPQEMFNMEIFGVFWVEPSYEAMEIWRKWMVSKPTIKNTWSSLSQRRRLGWLEVVRMHHATYCNIPNNNYFLDMTHVRDSVSFYCALGEAMNGPGGYYGFSLDSLDDCFCGGFGATPPFVLHLCNGNFDELMHRDKIKESEREKLRKLQELLILNQVTLVWQKDLHFTR</sequence>
<comment type="similarity">
    <text evidence="1">Belongs to the barstar family.</text>
</comment>
<dbReference type="SUPFAM" id="SSF52038">
    <property type="entry name" value="Barstar-related"/>
    <property type="match status" value="1"/>
</dbReference>